<proteinExistence type="predicted"/>
<feature type="compositionally biased region" description="Basic and acidic residues" evidence="7">
    <location>
        <begin position="155"/>
        <end position="182"/>
    </location>
</feature>
<dbReference type="CDD" id="cd00067">
    <property type="entry name" value="GAL4"/>
    <property type="match status" value="1"/>
</dbReference>
<evidence type="ECO:0000259" key="8">
    <source>
        <dbReference type="PROSITE" id="PS50048"/>
    </source>
</evidence>
<feature type="region of interest" description="Disordered" evidence="7">
    <location>
        <begin position="259"/>
        <end position="282"/>
    </location>
</feature>
<protein>
    <submittedName>
        <fullName evidence="9">Transcriptional regulatory protein amdr</fullName>
    </submittedName>
</protein>
<keyword evidence="6" id="KW-0539">Nucleus</keyword>
<evidence type="ECO:0000256" key="2">
    <source>
        <dbReference type="ARBA" id="ARBA00022833"/>
    </source>
</evidence>
<keyword evidence="2" id="KW-0862">Zinc</keyword>
<evidence type="ECO:0000256" key="7">
    <source>
        <dbReference type="SAM" id="MobiDB-lite"/>
    </source>
</evidence>
<accession>A0AA38RL44</accession>
<dbReference type="InterPro" id="IPR001138">
    <property type="entry name" value="Zn2Cys6_DnaBD"/>
</dbReference>
<dbReference type="GO" id="GO:0008270">
    <property type="term" value="F:zinc ion binding"/>
    <property type="evidence" value="ECO:0007669"/>
    <property type="project" value="InterPro"/>
</dbReference>
<dbReference type="GO" id="GO:0006351">
    <property type="term" value="P:DNA-templated transcription"/>
    <property type="evidence" value="ECO:0007669"/>
    <property type="project" value="InterPro"/>
</dbReference>
<keyword evidence="3" id="KW-0805">Transcription regulation</keyword>
<evidence type="ECO:0000256" key="6">
    <source>
        <dbReference type="ARBA" id="ARBA00023242"/>
    </source>
</evidence>
<keyword evidence="10" id="KW-1185">Reference proteome</keyword>
<dbReference type="EMBL" id="JANBVO010000018">
    <property type="protein sequence ID" value="KAJ9143756.1"/>
    <property type="molecule type" value="Genomic_DNA"/>
</dbReference>
<reference evidence="9" key="1">
    <citation type="submission" date="2022-07" db="EMBL/GenBank/DDBJ databases">
        <title>Fungi with potential for degradation of polypropylene.</title>
        <authorList>
            <person name="Gostincar C."/>
        </authorList>
    </citation>
    <scope>NUCLEOTIDE SEQUENCE</scope>
    <source>
        <strain evidence="9">EXF-13308</strain>
    </source>
</reference>
<gene>
    <name evidence="9" type="ORF">NKR23_g6398</name>
</gene>
<evidence type="ECO:0000313" key="9">
    <source>
        <dbReference type="EMBL" id="KAJ9143756.1"/>
    </source>
</evidence>
<evidence type="ECO:0000313" key="10">
    <source>
        <dbReference type="Proteomes" id="UP001174694"/>
    </source>
</evidence>
<keyword evidence="4" id="KW-0238">DNA-binding</keyword>
<name>A0AA38RL44_9PEZI</name>
<dbReference type="PROSITE" id="PS50048">
    <property type="entry name" value="ZN2_CY6_FUNGAL_2"/>
    <property type="match status" value="1"/>
</dbReference>
<keyword evidence="1" id="KW-0479">Metal-binding</keyword>
<dbReference type="SMART" id="SM00906">
    <property type="entry name" value="Fungal_trans"/>
    <property type="match status" value="1"/>
</dbReference>
<dbReference type="GO" id="GO:0000981">
    <property type="term" value="F:DNA-binding transcription factor activity, RNA polymerase II-specific"/>
    <property type="evidence" value="ECO:0007669"/>
    <property type="project" value="InterPro"/>
</dbReference>
<dbReference type="CDD" id="cd12148">
    <property type="entry name" value="fungal_TF_MHR"/>
    <property type="match status" value="1"/>
</dbReference>
<dbReference type="Pfam" id="PF00172">
    <property type="entry name" value="Zn_clus"/>
    <property type="match status" value="1"/>
</dbReference>
<feature type="compositionally biased region" description="Polar residues" evidence="7">
    <location>
        <begin position="199"/>
        <end position="208"/>
    </location>
</feature>
<evidence type="ECO:0000256" key="1">
    <source>
        <dbReference type="ARBA" id="ARBA00022723"/>
    </source>
</evidence>
<feature type="region of interest" description="Disordered" evidence="7">
    <location>
        <begin position="1"/>
        <end position="26"/>
    </location>
</feature>
<evidence type="ECO:0000256" key="5">
    <source>
        <dbReference type="ARBA" id="ARBA00023163"/>
    </source>
</evidence>
<dbReference type="Proteomes" id="UP001174694">
    <property type="component" value="Unassembled WGS sequence"/>
</dbReference>
<feature type="domain" description="Zn(2)-C6 fungal-type" evidence="8">
    <location>
        <begin position="34"/>
        <end position="67"/>
    </location>
</feature>
<dbReference type="SUPFAM" id="SSF57701">
    <property type="entry name" value="Zn2/Cys6 DNA-binding domain"/>
    <property type="match status" value="1"/>
</dbReference>
<feature type="compositionally biased region" description="Polar residues" evidence="7">
    <location>
        <begin position="82"/>
        <end position="94"/>
    </location>
</feature>
<feature type="region of interest" description="Disordered" evidence="7">
    <location>
        <begin position="41"/>
        <end position="208"/>
    </location>
</feature>
<dbReference type="InterPro" id="IPR007219">
    <property type="entry name" value="XnlR_reg_dom"/>
</dbReference>
<comment type="caution">
    <text evidence="9">The sequence shown here is derived from an EMBL/GenBank/DDBJ whole genome shotgun (WGS) entry which is preliminary data.</text>
</comment>
<evidence type="ECO:0000256" key="3">
    <source>
        <dbReference type="ARBA" id="ARBA00023015"/>
    </source>
</evidence>
<feature type="compositionally biased region" description="Polar residues" evidence="7">
    <location>
        <begin position="10"/>
        <end position="19"/>
    </location>
</feature>
<dbReference type="Pfam" id="PF04082">
    <property type="entry name" value="Fungal_trans"/>
    <property type="match status" value="1"/>
</dbReference>
<sequence length="780" mass="85932">MAELSPPASAVSSQTQSHCQPRPRPAVRYRAAKACRRCNEKRVKCDASERGTPCSRCEGRNEPDCTLIESRRGMYVRKPRQQSRAFSPSNTKSGSGVADDQAQSNSARPAEARGNTAPLPSPPSPELQQHHQVPVEHHSTFNTSPTPRASSSVAARDERSPADWEGGHRDRSEGRMSTDPERGPTLPAASSVPPAHDTPSGNTEASSASSYREISWAAMFDHLFEGQHKGDDVVDKGSITYLGESFPLAIVLKDLKGGGGRPRLHHPGPPCPPSDELSEPQNLHHPPYMGPEEIAFLEAKKAFETPGKETVNALIDVFLSRVFPIYPIVNPQEFLQQHSSGRIPWILLHALCFISATFCPGSILHRAGFESRRQARWSFYCKAKALFDVAYEGNKIVVLQVAILMSFWGGGPNNYWNFYSWISTGVTIAEALGCHRSMAGANIKPQDRSLLKRLWWILVVRDTACAALVGRPFRVNLDHCDTDPLTAEDFQYDAASPSFMTGTHAQCSGLYQIHVTKLTLILRQIIVARFYPLRDRLPQLLPLSQMLTEWRAQLPPQLQWSDNAARYSNVFASTLCVLYNHHIILAHLPCPLDAVPAGSAEGFSKEPSTEEISTGAAQQIASTACAVATKSDMLLAPHELLHGIFIAAVIFYMQTKSPKPMMTQLGTSGLANCQMLLHESRESWDPSPWITQLFDKVICTEHPSQRLDPGENNLQNVATFVEGAAGPGAYDENAMFLASYDMWQSHLVLGTLFDNPQNGSLVPMTPGFDERPVPTAWFDA</sequence>
<dbReference type="AlphaFoldDB" id="A0AA38RL44"/>
<evidence type="ECO:0000256" key="4">
    <source>
        <dbReference type="ARBA" id="ARBA00023125"/>
    </source>
</evidence>
<dbReference type="SMART" id="SM00066">
    <property type="entry name" value="GAL4"/>
    <property type="match status" value="1"/>
</dbReference>
<feature type="compositionally biased region" description="Polar residues" evidence="7">
    <location>
        <begin position="140"/>
        <end position="153"/>
    </location>
</feature>
<dbReference type="InterPro" id="IPR036864">
    <property type="entry name" value="Zn2-C6_fun-type_DNA-bd_sf"/>
</dbReference>
<keyword evidence="5" id="KW-0804">Transcription</keyword>
<dbReference type="PANTHER" id="PTHR47171">
    <property type="entry name" value="FARA-RELATED"/>
    <property type="match status" value="1"/>
</dbReference>
<dbReference type="GO" id="GO:0003677">
    <property type="term" value="F:DNA binding"/>
    <property type="evidence" value="ECO:0007669"/>
    <property type="project" value="UniProtKB-KW"/>
</dbReference>
<dbReference type="Gene3D" id="4.10.240.10">
    <property type="entry name" value="Zn(2)-C6 fungal-type DNA-binding domain"/>
    <property type="match status" value="1"/>
</dbReference>
<organism evidence="9 10">
    <name type="scientific">Pleurostoma richardsiae</name>
    <dbReference type="NCBI Taxonomy" id="41990"/>
    <lineage>
        <taxon>Eukaryota</taxon>
        <taxon>Fungi</taxon>
        <taxon>Dikarya</taxon>
        <taxon>Ascomycota</taxon>
        <taxon>Pezizomycotina</taxon>
        <taxon>Sordariomycetes</taxon>
        <taxon>Sordariomycetidae</taxon>
        <taxon>Calosphaeriales</taxon>
        <taxon>Pleurostomataceae</taxon>
        <taxon>Pleurostoma</taxon>
    </lineage>
</organism>
<dbReference type="InterPro" id="IPR052073">
    <property type="entry name" value="Amide_Lactam_Regulators"/>
</dbReference>
<dbReference type="PANTHER" id="PTHR47171:SF1">
    <property type="entry name" value="ZN(II)2CYS6 TRANSCRIPTION FACTOR (EUROFUNG)"/>
    <property type="match status" value="1"/>
</dbReference>